<protein>
    <recommendedName>
        <fullName evidence="3">Myb-like domain-containing protein</fullName>
    </recommendedName>
</protein>
<dbReference type="PANTHER" id="PTHR14000:SF1">
    <property type="entry name" value="HISTONE H2A DEUBIQUITINASE (DUF3755)"/>
    <property type="match status" value="1"/>
</dbReference>
<organism evidence="2">
    <name type="scientific">Aphanomyces invadans</name>
    <dbReference type="NCBI Taxonomy" id="157072"/>
    <lineage>
        <taxon>Eukaryota</taxon>
        <taxon>Sar</taxon>
        <taxon>Stramenopiles</taxon>
        <taxon>Oomycota</taxon>
        <taxon>Saprolegniomycetes</taxon>
        <taxon>Saprolegniales</taxon>
        <taxon>Verrucalvaceae</taxon>
        <taxon>Aphanomyces</taxon>
    </lineage>
</organism>
<proteinExistence type="predicted"/>
<dbReference type="GeneID" id="20089783"/>
<dbReference type="PANTHER" id="PTHR14000">
    <property type="entry name" value="FINGER CCCH DOMAIN PROTEIN, PUTATIVE (DUF3755)-RELATED"/>
    <property type="match status" value="1"/>
</dbReference>
<sequence length="284" mass="31607">MSQSGYGREHQHMDKHYAASTSHHAATDSGANGNHPDQRQQPQHTQHRPQHSQQQQYHASSASLPTALPPHVYSTSQTTWTAQELHLLHKGLTTYPSERYDNITRCIKIAATIPDKCIRDVASKIRSIHMSQAKQAMHSDQRHMHALTAPLAALSSKRQKRDNNDMHMVPLTIKKEPTVSLEDSIRKGLQENDSTLHSMRANLSSGQLRSNLHLMAQFRDTCNVIVKRSVNFACCRGHVPFCSLGAMCSAVPPLPVHLDMSLLQAPPSPVQSLPQASHSNQDDI</sequence>
<dbReference type="VEuPathDB" id="FungiDB:H310_12733"/>
<reference evidence="2" key="1">
    <citation type="submission" date="2013-12" db="EMBL/GenBank/DDBJ databases">
        <title>The Genome Sequence of Aphanomyces invadans NJM9701.</title>
        <authorList>
            <consortium name="The Broad Institute Genomics Platform"/>
            <person name="Russ C."/>
            <person name="Tyler B."/>
            <person name="van West P."/>
            <person name="Dieguez-Uribeondo J."/>
            <person name="Young S.K."/>
            <person name="Zeng Q."/>
            <person name="Gargeya S."/>
            <person name="Fitzgerald M."/>
            <person name="Abouelleil A."/>
            <person name="Alvarado L."/>
            <person name="Chapman S.B."/>
            <person name="Gainer-Dewar J."/>
            <person name="Goldberg J."/>
            <person name="Griggs A."/>
            <person name="Gujja S."/>
            <person name="Hansen M."/>
            <person name="Howarth C."/>
            <person name="Imamovic A."/>
            <person name="Ireland A."/>
            <person name="Larimer J."/>
            <person name="McCowan C."/>
            <person name="Murphy C."/>
            <person name="Pearson M."/>
            <person name="Poon T.W."/>
            <person name="Priest M."/>
            <person name="Roberts A."/>
            <person name="Saif S."/>
            <person name="Shea T."/>
            <person name="Sykes S."/>
            <person name="Wortman J."/>
            <person name="Nusbaum C."/>
            <person name="Birren B."/>
        </authorList>
    </citation>
    <scope>NUCLEOTIDE SEQUENCE [LARGE SCALE GENOMIC DNA]</scope>
    <source>
        <strain evidence="2">NJM9701</strain>
    </source>
</reference>
<feature type="compositionally biased region" description="Low complexity" evidence="1">
    <location>
        <begin position="51"/>
        <end position="63"/>
    </location>
</feature>
<dbReference type="RefSeq" id="XP_008878140.1">
    <property type="nucleotide sequence ID" value="XM_008879918.1"/>
</dbReference>
<gene>
    <name evidence="2" type="ORF">H310_12733</name>
</gene>
<dbReference type="eggNOG" id="ENOG502S4AM">
    <property type="taxonomic scope" value="Eukaryota"/>
</dbReference>
<dbReference type="EMBL" id="KI913994">
    <property type="protein sequence ID" value="ETV93119.1"/>
    <property type="molecule type" value="Genomic_DNA"/>
</dbReference>
<evidence type="ECO:0000313" key="2">
    <source>
        <dbReference type="EMBL" id="ETV93118.1"/>
    </source>
</evidence>
<accession>A0A024TGE2</accession>
<feature type="compositionally biased region" description="Basic and acidic residues" evidence="1">
    <location>
        <begin position="7"/>
        <end position="17"/>
    </location>
</feature>
<dbReference type="EMBL" id="KI913994">
    <property type="protein sequence ID" value="ETV93118.1"/>
    <property type="molecule type" value="Genomic_DNA"/>
</dbReference>
<evidence type="ECO:0000256" key="1">
    <source>
        <dbReference type="SAM" id="MobiDB-lite"/>
    </source>
</evidence>
<name>A0A024TGE2_9STRA</name>
<dbReference type="RefSeq" id="XP_008878142.1">
    <property type="nucleotide sequence ID" value="XM_008879920.1"/>
</dbReference>
<evidence type="ECO:0008006" key="3">
    <source>
        <dbReference type="Google" id="ProtNLM"/>
    </source>
</evidence>
<dbReference type="AlphaFoldDB" id="A0A024TGE2"/>
<dbReference type="OrthoDB" id="19768at2759"/>
<feature type="region of interest" description="Disordered" evidence="1">
    <location>
        <begin position="1"/>
        <end position="70"/>
    </location>
</feature>